<accession>A0A8J2ZE32</accession>
<evidence type="ECO:0000313" key="5">
    <source>
        <dbReference type="Proteomes" id="UP000597507"/>
    </source>
</evidence>
<feature type="compositionally biased region" description="Low complexity" evidence="1">
    <location>
        <begin position="1"/>
        <end position="26"/>
    </location>
</feature>
<dbReference type="EMBL" id="BMKS01000012">
    <property type="protein sequence ID" value="GGG43552.1"/>
    <property type="molecule type" value="Genomic_DNA"/>
</dbReference>
<evidence type="ECO:0000256" key="2">
    <source>
        <dbReference type="SAM" id="Phobius"/>
    </source>
</evidence>
<organism evidence="4 5">
    <name type="scientific">Caldovatus sediminis</name>
    <dbReference type="NCBI Taxonomy" id="2041189"/>
    <lineage>
        <taxon>Bacteria</taxon>
        <taxon>Pseudomonadati</taxon>
        <taxon>Pseudomonadota</taxon>
        <taxon>Alphaproteobacteria</taxon>
        <taxon>Acetobacterales</taxon>
        <taxon>Roseomonadaceae</taxon>
        <taxon>Caldovatus</taxon>
    </lineage>
</organism>
<dbReference type="AlphaFoldDB" id="A0A8J2ZE32"/>
<proteinExistence type="predicted"/>
<feature type="region of interest" description="Disordered" evidence="1">
    <location>
        <begin position="1"/>
        <end position="29"/>
    </location>
</feature>
<dbReference type="RefSeq" id="WP_188902352.1">
    <property type="nucleotide sequence ID" value="NZ_BMKS01000012.1"/>
</dbReference>
<name>A0A8J2ZE32_9PROT</name>
<sequence>MAATTPARGTAAEVAAGRAAPGAAARGPRRPLRAVLRDRRGATALVFAGSAVSVFGLVALATEGGNWYFTQRNARSAADMAAMAGASSYLRAKEGKSAAAEASARDTAGRNGFATAAGTSVDVRIESWTPPSPPFPAGTSALPGTVRVTIEQTVPTFLSGLLLGSDAVTIRVAARAAIVQGGPACVLALNETGVGLNLVGTANVSAPGCVLHANSTASNGVRIQSEFASNLVTAGVSVQGGCFGNACDSLPEQAGSMVQRGVPYIPNPYEKLDTLAYNYTLGKPQVRSDCLPIQGQAYNQAQATSLRNQIAALPASQPVVLCANNNSTNLGLNNGVTLELPGNRTYIFWNAGLSLQNGTLRCHGCMIVFTGHMGSGGGIRVNGGQIELTPRTSTSIQPLPDAFSGEPIVGVSLYRDYRSPSNLPGGGLPVQINGNVNSYIDGAMVFPNSDARYNGTSSKDFKCNFIIGRSIEFSGTASMDTSECEGKGVRLPHIQVVRLVE</sequence>
<keyword evidence="2" id="KW-1133">Transmembrane helix</keyword>
<keyword evidence="5" id="KW-1185">Reference proteome</keyword>
<gene>
    <name evidence="4" type="ORF">GCM10010964_33700</name>
</gene>
<dbReference type="Proteomes" id="UP000597507">
    <property type="component" value="Unassembled WGS sequence"/>
</dbReference>
<evidence type="ECO:0000259" key="3">
    <source>
        <dbReference type="Pfam" id="PF09977"/>
    </source>
</evidence>
<feature type="transmembrane region" description="Helical" evidence="2">
    <location>
        <begin position="42"/>
        <end position="62"/>
    </location>
</feature>
<reference evidence="4 5" key="1">
    <citation type="journal article" date="2014" name="Int. J. Syst. Evol. Microbiol.">
        <title>Complete genome sequence of Corynebacterium casei LMG S-19264T (=DSM 44701T), isolated from a smear-ripened cheese.</title>
        <authorList>
            <consortium name="US DOE Joint Genome Institute (JGI-PGF)"/>
            <person name="Walter F."/>
            <person name="Albersmeier A."/>
            <person name="Kalinowski J."/>
            <person name="Ruckert C."/>
        </authorList>
    </citation>
    <scope>NUCLEOTIDE SEQUENCE [LARGE SCALE GENOMIC DNA]</scope>
    <source>
        <strain evidence="4 5">CGMCC 1.16330</strain>
    </source>
</reference>
<dbReference type="Pfam" id="PF09977">
    <property type="entry name" value="Tad_C"/>
    <property type="match status" value="1"/>
</dbReference>
<keyword evidence="2" id="KW-0472">Membrane</keyword>
<evidence type="ECO:0000256" key="1">
    <source>
        <dbReference type="SAM" id="MobiDB-lite"/>
    </source>
</evidence>
<dbReference type="InterPro" id="IPR018705">
    <property type="entry name" value="DUF2134_membrane"/>
</dbReference>
<protein>
    <recommendedName>
        <fullName evidence="3">DUF2134 domain-containing protein</fullName>
    </recommendedName>
</protein>
<feature type="domain" description="DUF2134" evidence="3">
    <location>
        <begin position="84"/>
        <end position="175"/>
    </location>
</feature>
<comment type="caution">
    <text evidence="4">The sequence shown here is derived from an EMBL/GenBank/DDBJ whole genome shotgun (WGS) entry which is preliminary data.</text>
</comment>
<evidence type="ECO:0000313" key="4">
    <source>
        <dbReference type="EMBL" id="GGG43552.1"/>
    </source>
</evidence>
<keyword evidence="2" id="KW-0812">Transmembrane</keyword>